<feature type="region of interest" description="Disordered" evidence="4">
    <location>
        <begin position="326"/>
        <end position="415"/>
    </location>
</feature>
<dbReference type="Pfam" id="PF07679">
    <property type="entry name" value="I-set"/>
    <property type="match status" value="1"/>
</dbReference>
<evidence type="ECO:0000256" key="2">
    <source>
        <dbReference type="ARBA" id="ARBA00023157"/>
    </source>
</evidence>
<feature type="compositionally biased region" description="Acidic residues" evidence="4">
    <location>
        <begin position="378"/>
        <end position="396"/>
    </location>
</feature>
<dbReference type="InterPro" id="IPR013098">
    <property type="entry name" value="Ig_I-set"/>
</dbReference>
<dbReference type="PANTHER" id="PTHR45889:SF8">
    <property type="entry name" value="IG-LIKE DOMAIN-CONTAINING PROTEIN"/>
    <property type="match status" value="1"/>
</dbReference>
<feature type="compositionally biased region" description="Polar residues" evidence="4">
    <location>
        <begin position="983"/>
        <end position="994"/>
    </location>
</feature>
<evidence type="ECO:0000259" key="5">
    <source>
        <dbReference type="PROSITE" id="PS50835"/>
    </source>
</evidence>
<keyword evidence="3" id="KW-0393">Immunoglobulin domain</keyword>
<proteinExistence type="predicted"/>
<comment type="caution">
    <text evidence="7">The sequence shown here is derived from an EMBL/GenBank/DDBJ whole genome shotgun (WGS) entry which is preliminary data.</text>
</comment>
<protein>
    <submittedName>
        <fullName evidence="7">Uncharacterized protein</fullName>
    </submittedName>
</protein>
<feature type="domain" description="Ig-like" evidence="5">
    <location>
        <begin position="18"/>
        <end position="102"/>
    </location>
</feature>
<feature type="compositionally biased region" description="Low complexity" evidence="4">
    <location>
        <begin position="688"/>
        <end position="703"/>
    </location>
</feature>
<dbReference type="Gene3D" id="2.60.40.10">
    <property type="entry name" value="Immunoglobulins"/>
    <property type="match status" value="2"/>
</dbReference>
<evidence type="ECO:0000259" key="6">
    <source>
        <dbReference type="PROSITE" id="PS50853"/>
    </source>
</evidence>
<evidence type="ECO:0000256" key="1">
    <source>
        <dbReference type="ARBA" id="ARBA00022737"/>
    </source>
</evidence>
<dbReference type="GO" id="GO:0030154">
    <property type="term" value="P:cell differentiation"/>
    <property type="evidence" value="ECO:0007669"/>
    <property type="project" value="UniProtKB-ARBA"/>
</dbReference>
<dbReference type="SUPFAM" id="SSF48726">
    <property type="entry name" value="Immunoglobulin"/>
    <property type="match status" value="1"/>
</dbReference>
<feature type="region of interest" description="Disordered" evidence="4">
    <location>
        <begin position="890"/>
        <end position="915"/>
    </location>
</feature>
<keyword evidence="1" id="KW-0677">Repeat</keyword>
<dbReference type="SMART" id="SM00409">
    <property type="entry name" value="IG"/>
    <property type="match status" value="1"/>
</dbReference>
<dbReference type="InterPro" id="IPR036116">
    <property type="entry name" value="FN3_sf"/>
</dbReference>
<dbReference type="InterPro" id="IPR007110">
    <property type="entry name" value="Ig-like_dom"/>
</dbReference>
<dbReference type="AlphaFoldDB" id="A0AAW0YN68"/>
<feature type="domain" description="Ig-like" evidence="5">
    <location>
        <begin position="107"/>
        <end position="237"/>
    </location>
</feature>
<dbReference type="InterPro" id="IPR003599">
    <property type="entry name" value="Ig_sub"/>
</dbReference>
<dbReference type="InterPro" id="IPR003961">
    <property type="entry name" value="FN3_dom"/>
</dbReference>
<feature type="region of interest" description="Disordered" evidence="4">
    <location>
        <begin position="180"/>
        <end position="200"/>
    </location>
</feature>
<sequence length="1020" mass="110142">MAGQRVSQVALLTVFESARVVGVVKSMVGVAGHDVTLPCSPTGTPEPQVLWRRADGLMPVGRASVGRDWSLVISSVSTSDQGVYVCQASNTAGTHHANTTLLVVERPRVEGGVHPRIAVITPTHVRKITCPVTATPTPIVFWARENHDRREAARVVGGPPSDGVQNQQVGLEAPQVVVYSSGTDDAGGDEGGDAGGGAGGVRVDSEHSLHVTTTHEGLWACMAANEVGGLVVPVRVVGGGVTHGTVGVGVVGVDEVEARASLLMPTLEQGYPAHPSPTTTTVTWRLVSRATQHLEGIYVLACERGTGLVFPRVHQQLQAHDISLRHHNHHHHTRRHSSLLQQTTTTSLSTTDNSEHMERSRTMTSDVVTRMQAHNSTIEEEEKNEVEEEKDEDDEVGSERRPPQRAPPQCSKLRVLGHTSYPGKLSHQVQGLLPYTSYWLLLLPHYKGVLGVPSNLQPFTTPQDVPSGWAVLSRWWAARVESGLYALTLHWSPISPRHAHGVILKYLITVKESDTGVTHNVSVLGDVTTLTLPNVTSSRVEVTLMASTIMGYGPSSPPARLNLLRTHLKEPGMGVVRSAWFLVLTGGAVAMVVVVVACTLAARWCVTGMHHQMPSEVSKGKVLSVGGPWVDVGGLWAPGPSHHSSDKSERKLLASSGSPLAAEYFQAEAVTSHLKDDLPTKTRLAESWPSDYLSPSPSPSSASCQRAQHHTQSESMSAPRAGRVQAGGAIKFQRHTGTCYTSAALRTSCSSWQETEDSTWYSGECCSCCHNDVNLPPRESSGTASGCSTVLQANLNRSDLQAFSSTLEYQYSGLSTDAYEVVSAYEETSAITDSGPDQPSKRLPALPLRRDLQHLTLNTESNTDLSLSCYNFDDDDDITQSCSDTEASFFIPHDMKRQQKEGDMKDNSSVRDKRQGHISSFYSSHTSDEVSCPKELRKLEQSHRDGQSSTSSLKCPDQSVESSSTSTSGASTLNPLTVEDLETSSTRRVSCHSSLTQDSLEEQFERTLNMITHGGSATLD</sequence>
<dbReference type="PROSITE" id="PS50835">
    <property type="entry name" value="IG_LIKE"/>
    <property type="match status" value="2"/>
</dbReference>
<feature type="domain" description="Fibronectin type-III" evidence="6">
    <location>
        <begin position="471"/>
        <end position="566"/>
    </location>
</feature>
<feature type="compositionally biased region" description="Polar residues" evidence="4">
    <location>
        <begin position="362"/>
        <end position="376"/>
    </location>
</feature>
<dbReference type="FunFam" id="2.60.40.10:FF:000032">
    <property type="entry name" value="palladin isoform X1"/>
    <property type="match status" value="1"/>
</dbReference>
<dbReference type="SUPFAM" id="SSF49265">
    <property type="entry name" value="Fibronectin type III"/>
    <property type="match status" value="1"/>
</dbReference>
<dbReference type="EMBL" id="JARKIK010000004">
    <property type="protein sequence ID" value="KAK8752901.1"/>
    <property type="molecule type" value="Genomic_DNA"/>
</dbReference>
<name>A0AAW0YN68_CHEQU</name>
<evidence type="ECO:0000313" key="7">
    <source>
        <dbReference type="EMBL" id="KAK8752901.1"/>
    </source>
</evidence>
<dbReference type="GO" id="GO:0009653">
    <property type="term" value="P:anatomical structure morphogenesis"/>
    <property type="evidence" value="ECO:0007669"/>
    <property type="project" value="UniProtKB-ARBA"/>
</dbReference>
<feature type="compositionally biased region" description="Low complexity" evidence="4">
    <location>
        <begin position="338"/>
        <end position="351"/>
    </location>
</feature>
<feature type="region of interest" description="Disordered" evidence="4">
    <location>
        <begin position="688"/>
        <end position="723"/>
    </location>
</feature>
<dbReference type="InterPro" id="IPR003598">
    <property type="entry name" value="Ig_sub2"/>
</dbReference>
<dbReference type="InterPro" id="IPR013783">
    <property type="entry name" value="Ig-like_fold"/>
</dbReference>
<gene>
    <name evidence="7" type="ORF">OTU49_008185</name>
</gene>
<evidence type="ECO:0000313" key="8">
    <source>
        <dbReference type="Proteomes" id="UP001445076"/>
    </source>
</evidence>
<feature type="compositionally biased region" description="Basic and acidic residues" evidence="4">
    <location>
        <begin position="893"/>
        <end position="915"/>
    </location>
</feature>
<organism evidence="7 8">
    <name type="scientific">Cherax quadricarinatus</name>
    <name type="common">Australian red claw crayfish</name>
    <dbReference type="NCBI Taxonomy" id="27406"/>
    <lineage>
        <taxon>Eukaryota</taxon>
        <taxon>Metazoa</taxon>
        <taxon>Ecdysozoa</taxon>
        <taxon>Arthropoda</taxon>
        <taxon>Crustacea</taxon>
        <taxon>Multicrustacea</taxon>
        <taxon>Malacostraca</taxon>
        <taxon>Eumalacostraca</taxon>
        <taxon>Eucarida</taxon>
        <taxon>Decapoda</taxon>
        <taxon>Pleocyemata</taxon>
        <taxon>Astacidea</taxon>
        <taxon>Parastacoidea</taxon>
        <taxon>Parastacidae</taxon>
        <taxon>Cherax</taxon>
    </lineage>
</organism>
<feature type="compositionally biased region" description="Basic residues" evidence="4">
    <location>
        <begin position="326"/>
        <end position="337"/>
    </location>
</feature>
<dbReference type="SMART" id="SM00408">
    <property type="entry name" value="IGc2"/>
    <property type="match status" value="1"/>
</dbReference>
<accession>A0AAW0YN68</accession>
<feature type="region of interest" description="Disordered" evidence="4">
    <location>
        <begin position="939"/>
        <end position="994"/>
    </location>
</feature>
<keyword evidence="8" id="KW-1185">Reference proteome</keyword>
<keyword evidence="2" id="KW-1015">Disulfide bond</keyword>
<dbReference type="Proteomes" id="UP001445076">
    <property type="component" value="Unassembled WGS sequence"/>
</dbReference>
<evidence type="ECO:0000256" key="4">
    <source>
        <dbReference type="SAM" id="MobiDB-lite"/>
    </source>
</evidence>
<dbReference type="PANTHER" id="PTHR45889">
    <property type="entry name" value="IG-LIKE DOMAIN-CONTAINING PROTEIN"/>
    <property type="match status" value="1"/>
</dbReference>
<dbReference type="InterPro" id="IPR036179">
    <property type="entry name" value="Ig-like_dom_sf"/>
</dbReference>
<feature type="compositionally biased region" description="Low complexity" evidence="4">
    <location>
        <begin position="959"/>
        <end position="972"/>
    </location>
</feature>
<dbReference type="PROSITE" id="PS50853">
    <property type="entry name" value="FN3"/>
    <property type="match status" value="1"/>
</dbReference>
<evidence type="ECO:0000256" key="3">
    <source>
        <dbReference type="ARBA" id="ARBA00023319"/>
    </source>
</evidence>
<reference evidence="7 8" key="1">
    <citation type="journal article" date="2024" name="BMC Genomics">
        <title>Genome assembly of redclaw crayfish (Cherax quadricarinatus) provides insights into its immune adaptation and hypoxia tolerance.</title>
        <authorList>
            <person name="Liu Z."/>
            <person name="Zheng J."/>
            <person name="Li H."/>
            <person name="Fang K."/>
            <person name="Wang S."/>
            <person name="He J."/>
            <person name="Zhou D."/>
            <person name="Weng S."/>
            <person name="Chi M."/>
            <person name="Gu Z."/>
            <person name="He J."/>
            <person name="Li F."/>
            <person name="Wang M."/>
        </authorList>
    </citation>
    <scope>NUCLEOTIDE SEQUENCE [LARGE SCALE GENOMIC DNA]</scope>
    <source>
        <strain evidence="7">ZL_2023a</strain>
    </source>
</reference>